<dbReference type="EMBL" id="CP005080">
    <property type="protein sequence ID" value="AGK80415.1"/>
    <property type="molecule type" value="Genomic_DNA"/>
</dbReference>
<dbReference type="Proteomes" id="UP000013304">
    <property type="component" value="Chromosome"/>
</dbReference>
<proteinExistence type="predicted"/>
<protein>
    <submittedName>
        <fullName evidence="1">LigA protein</fullName>
    </submittedName>
</protein>
<dbReference type="HOGENOM" id="CLU_969491_0_0_11"/>
<gene>
    <name evidence="1" type="ORF">SFUL_5527</name>
</gene>
<evidence type="ECO:0000313" key="1">
    <source>
        <dbReference type="EMBL" id="AGK80415.1"/>
    </source>
</evidence>
<reference evidence="1 2" key="1">
    <citation type="submission" date="2013-04" db="EMBL/GenBank/DDBJ databases">
        <title>Complete genome sequence of Streptomyces fulvissimus.</title>
        <authorList>
            <person name="Myronovskyi M."/>
            <person name="Tokovenko B."/>
            <person name="Manderscheid N."/>
            <person name="Petzke L."/>
            <person name="Luzhetskyy A."/>
        </authorList>
    </citation>
    <scope>NUCLEOTIDE SEQUENCE [LARGE SCALE GENOMIC DNA]</scope>
    <source>
        <strain evidence="1 2">DSM 40593</strain>
    </source>
</reference>
<dbReference type="eggNOG" id="ENOG5030VCW">
    <property type="taxonomic scope" value="Bacteria"/>
</dbReference>
<name>N0CXI1_STRMI</name>
<accession>N0CXI1</accession>
<dbReference type="RefSeq" id="WP_015611718.1">
    <property type="nucleotide sequence ID" value="NC_021177.1"/>
</dbReference>
<dbReference type="KEGG" id="sfi:SFUL_5527"/>
<dbReference type="AlphaFoldDB" id="N0CXI1"/>
<organism evidence="1 2">
    <name type="scientific">Streptomyces microflavus DSM 40593</name>
    <dbReference type="NCBI Taxonomy" id="1303692"/>
    <lineage>
        <taxon>Bacteria</taxon>
        <taxon>Bacillati</taxon>
        <taxon>Actinomycetota</taxon>
        <taxon>Actinomycetes</taxon>
        <taxon>Kitasatosporales</taxon>
        <taxon>Streptomycetaceae</taxon>
        <taxon>Streptomyces</taxon>
    </lineage>
</organism>
<dbReference type="PATRIC" id="fig|1303692.3.peg.5552"/>
<sequence>MTTQPSIRGIRPAGYVLDEAPLAAPVAQAADDLRAVREQWGDLLAAIGRAPRAEWPPRECREWEQPAAAADAPAVGRMPLVLREHPAPLNLTALDAAVQTERELFELCDAVAASVQRPVRRRPSLNIPSYSGRTAPARIRIVADRADRADPARWSYASPTDPGSRAYGVHWAAVWLEGRALGEESGDLFTAVRPLLADEITATARRARARVERALGRDGQPTALDRPCPYCRGPLTAYTRSGDPAAATVVCGTGSACTAPVLLNGRRRREWSGADLIGLFVALEAAK</sequence>
<evidence type="ECO:0000313" key="2">
    <source>
        <dbReference type="Proteomes" id="UP000013304"/>
    </source>
</evidence>